<dbReference type="GO" id="GO:0016787">
    <property type="term" value="F:hydrolase activity"/>
    <property type="evidence" value="ECO:0007669"/>
    <property type="project" value="UniProtKB-KW"/>
</dbReference>
<dbReference type="InterPro" id="IPR020084">
    <property type="entry name" value="NUDIX_hydrolase_CS"/>
</dbReference>
<proteinExistence type="predicted"/>
<feature type="domain" description="Nudix hydrolase" evidence="2">
    <location>
        <begin position="78"/>
        <end position="231"/>
    </location>
</feature>
<evidence type="ECO:0000256" key="1">
    <source>
        <dbReference type="ARBA" id="ARBA00022801"/>
    </source>
</evidence>
<comment type="caution">
    <text evidence="3">The sequence shown here is derived from an EMBL/GenBank/DDBJ whole genome shotgun (WGS) entry which is preliminary data.</text>
</comment>
<dbReference type="Gene3D" id="3.90.79.10">
    <property type="entry name" value="Nucleoside Triphosphate Pyrophosphohydrolase"/>
    <property type="match status" value="1"/>
</dbReference>
<dbReference type="InterPro" id="IPR036390">
    <property type="entry name" value="WH_DNA-bd_sf"/>
</dbReference>
<evidence type="ECO:0000313" key="3">
    <source>
        <dbReference type="EMBL" id="PIZ48288.1"/>
    </source>
</evidence>
<reference evidence="4" key="1">
    <citation type="submission" date="2017-09" db="EMBL/GenBank/DDBJ databases">
        <title>Depth-based differentiation of microbial function through sediment-hosted aquifers and enrichment of novel symbionts in the deep terrestrial subsurface.</title>
        <authorList>
            <person name="Probst A.J."/>
            <person name="Ladd B."/>
            <person name="Jarett J.K."/>
            <person name="Geller-Mcgrath D.E."/>
            <person name="Sieber C.M.K."/>
            <person name="Emerson J.B."/>
            <person name="Anantharaman K."/>
            <person name="Thomas B.C."/>
            <person name="Malmstrom R."/>
            <person name="Stieglmeier M."/>
            <person name="Klingl A."/>
            <person name="Woyke T."/>
            <person name="Ryan C.M."/>
            <person name="Banfield J.F."/>
        </authorList>
    </citation>
    <scope>NUCLEOTIDE SEQUENCE [LARGE SCALE GENOMIC DNA]</scope>
</reference>
<dbReference type="PROSITE" id="PS51462">
    <property type="entry name" value="NUDIX"/>
    <property type="match status" value="1"/>
</dbReference>
<dbReference type="Gene3D" id="1.10.10.10">
    <property type="entry name" value="Winged helix-like DNA-binding domain superfamily/Winged helix DNA-binding domain"/>
    <property type="match status" value="1"/>
</dbReference>
<dbReference type="InterPro" id="IPR036388">
    <property type="entry name" value="WH-like_DNA-bd_sf"/>
</dbReference>
<dbReference type="InterPro" id="IPR015797">
    <property type="entry name" value="NUDIX_hydrolase-like_dom_sf"/>
</dbReference>
<organism evidence="3 4">
    <name type="scientific">candidate division WWE3 bacterium CG_4_10_14_0_2_um_filter_41_14</name>
    <dbReference type="NCBI Taxonomy" id="1975072"/>
    <lineage>
        <taxon>Bacteria</taxon>
        <taxon>Katanobacteria</taxon>
    </lineage>
</organism>
<dbReference type="SUPFAM" id="SSF55811">
    <property type="entry name" value="Nudix"/>
    <property type="match status" value="1"/>
</dbReference>
<sequence length="233" mass="27658">MNDQLHEYQKEIIKKLSFTPTLRFNDLLIEEISSEHMNYHLKQLIELNLVTKTDSGYSLTDKGKDFSNLLDDEMDMLEKQPKCSVIVNGVRKNPHSEIEYLLNRRLKQPYFGKVGRISGKVRFGEKLVNAAKRELFEETGLTAKFWQLEKMYRKMRTRNDQTPVQDVFFYIFFARDFEGTLIEKTRYQENIWVTKHNLFHSDEFDPYDDLDLDERDAPQDFKLVEAFGDAEGY</sequence>
<dbReference type="PROSITE" id="PS00893">
    <property type="entry name" value="NUDIX_BOX"/>
    <property type="match status" value="1"/>
</dbReference>
<keyword evidence="1" id="KW-0378">Hydrolase</keyword>
<accession>A0A2M7TM62</accession>
<gene>
    <name evidence="3" type="ORF">COY32_00155</name>
</gene>
<dbReference type="InterPro" id="IPR000086">
    <property type="entry name" value="NUDIX_hydrolase_dom"/>
</dbReference>
<name>A0A2M7TM62_UNCKA</name>
<evidence type="ECO:0000259" key="2">
    <source>
        <dbReference type="PROSITE" id="PS51462"/>
    </source>
</evidence>
<protein>
    <recommendedName>
        <fullName evidence="2">Nudix hydrolase domain-containing protein</fullName>
    </recommendedName>
</protein>
<dbReference type="AlphaFoldDB" id="A0A2M7TM62"/>
<dbReference type="Proteomes" id="UP000228920">
    <property type="component" value="Unassembled WGS sequence"/>
</dbReference>
<dbReference type="SUPFAM" id="SSF46785">
    <property type="entry name" value="Winged helix' DNA-binding domain"/>
    <property type="match status" value="1"/>
</dbReference>
<dbReference type="Pfam" id="PF00293">
    <property type="entry name" value="NUDIX"/>
    <property type="match status" value="1"/>
</dbReference>
<dbReference type="EMBL" id="PFNL01000004">
    <property type="protein sequence ID" value="PIZ48288.1"/>
    <property type="molecule type" value="Genomic_DNA"/>
</dbReference>
<evidence type="ECO:0000313" key="4">
    <source>
        <dbReference type="Proteomes" id="UP000228920"/>
    </source>
</evidence>